<name>A0A3G4V8U5_9VIBR</name>
<gene>
    <name evidence="3" type="ORF">ECB94_07875</name>
</gene>
<dbReference type="PANTHER" id="PTHR46401:SF2">
    <property type="entry name" value="GLYCOSYLTRANSFERASE WBBK-RELATED"/>
    <property type="match status" value="1"/>
</dbReference>
<dbReference type="SUPFAM" id="SSF53756">
    <property type="entry name" value="UDP-Glycosyltransferase/glycogen phosphorylase"/>
    <property type="match status" value="1"/>
</dbReference>
<reference evidence="3 4" key="1">
    <citation type="submission" date="2018-11" db="EMBL/GenBank/DDBJ databases">
        <title>Complete Genome Sequence of Vbrio mediterranei 117-T6: a Potential Pathogen Bacteria Isolated from the Conchocelis of Pyropia.</title>
        <authorList>
            <person name="Liu Q."/>
        </authorList>
    </citation>
    <scope>NUCLEOTIDE SEQUENCE [LARGE SCALE GENOMIC DNA]</scope>
    <source>
        <strain evidence="3 4">117-T6</strain>
    </source>
</reference>
<dbReference type="CDD" id="cd03809">
    <property type="entry name" value="GT4_MtfB-like"/>
    <property type="match status" value="1"/>
</dbReference>
<dbReference type="EMBL" id="CP033577">
    <property type="protein sequence ID" value="AYV21217.1"/>
    <property type="molecule type" value="Genomic_DNA"/>
</dbReference>
<dbReference type="Pfam" id="PF00534">
    <property type="entry name" value="Glycos_transf_1"/>
    <property type="match status" value="1"/>
</dbReference>
<evidence type="ECO:0000313" key="4">
    <source>
        <dbReference type="Proteomes" id="UP000279760"/>
    </source>
</evidence>
<dbReference type="Proteomes" id="UP000279760">
    <property type="component" value="Chromosome 1"/>
</dbReference>
<feature type="domain" description="Glycosyl transferase family 1" evidence="2">
    <location>
        <begin position="183"/>
        <end position="344"/>
    </location>
</feature>
<dbReference type="RefSeq" id="WP_124940380.1">
    <property type="nucleotide sequence ID" value="NZ_CP033577.1"/>
</dbReference>
<evidence type="ECO:0000313" key="3">
    <source>
        <dbReference type="EMBL" id="AYV21217.1"/>
    </source>
</evidence>
<sequence length="372" mass="42263">MRLFFDCTILQNWQGHFTGIQRVIYSLAKGFELLEGCPVTPMVVKANGLANLFELDGRSVGEEFEVAEGDVVLTAAPNWDFPDNENNLLHYREMNISVVSVLYDVIPWKLPHSYGPGFPDIYTAWLGRMIQSSDAIVAISRNSLRDLRAFCEEKNIALPPSTVFRLGDDINEFSTIEKSEELTVQFRKKYSTKYILSVGTIEYRKNHILLLNAFRAALLSNIELPFKLYIVGKEGWLNSDVRYQIENDPLLKGRIDVLEGVSDQELDFLYNNCEFTVYPSIYEGWGLPVAESLRYGKACIASDSSSLVEIAPMLVNHLNPFDVSAWSNQLKALSNASQLREATQEIVSNYVPFSWQESAKDLQEFLISEFHQ</sequence>
<accession>A0A3G4V8U5</accession>
<evidence type="ECO:0000259" key="2">
    <source>
        <dbReference type="Pfam" id="PF00534"/>
    </source>
</evidence>
<dbReference type="GO" id="GO:0016757">
    <property type="term" value="F:glycosyltransferase activity"/>
    <property type="evidence" value="ECO:0007669"/>
    <property type="project" value="InterPro"/>
</dbReference>
<proteinExistence type="predicted"/>
<evidence type="ECO:0000256" key="1">
    <source>
        <dbReference type="ARBA" id="ARBA00022679"/>
    </source>
</evidence>
<dbReference type="PANTHER" id="PTHR46401">
    <property type="entry name" value="GLYCOSYLTRANSFERASE WBBK-RELATED"/>
    <property type="match status" value="1"/>
</dbReference>
<dbReference type="InterPro" id="IPR001296">
    <property type="entry name" value="Glyco_trans_1"/>
</dbReference>
<dbReference type="Gene3D" id="3.40.50.2000">
    <property type="entry name" value="Glycogen Phosphorylase B"/>
    <property type="match status" value="1"/>
</dbReference>
<protein>
    <submittedName>
        <fullName evidence="3">Glycosyltransferase family 1 protein</fullName>
    </submittedName>
</protein>
<organism evidence="3 4">
    <name type="scientific">Vibrio mediterranei</name>
    <dbReference type="NCBI Taxonomy" id="689"/>
    <lineage>
        <taxon>Bacteria</taxon>
        <taxon>Pseudomonadati</taxon>
        <taxon>Pseudomonadota</taxon>
        <taxon>Gammaproteobacteria</taxon>
        <taxon>Vibrionales</taxon>
        <taxon>Vibrionaceae</taxon>
        <taxon>Vibrio</taxon>
    </lineage>
</organism>
<dbReference type="AlphaFoldDB" id="A0A3G4V8U5"/>
<keyword evidence="1 3" id="KW-0808">Transferase</keyword>